<feature type="domain" description="DUF6457" evidence="1">
    <location>
        <begin position="3"/>
        <end position="95"/>
    </location>
</feature>
<dbReference type="AlphaFoldDB" id="A0A927MTA5"/>
<proteinExistence type="predicted"/>
<sequence length="99" mass="10311">MLLDWAQQLSAALAADQTPHTPHAADRAEPGLPVDEALLTTVLDLARDAAHAVERPAAPLTTFLVGYAAARRGGTPADLAACAEIARELASAWERGTEA</sequence>
<dbReference type="Pfam" id="PF20058">
    <property type="entry name" value="DUF6457"/>
    <property type="match status" value="1"/>
</dbReference>
<dbReference type="RefSeq" id="WP_202896215.1">
    <property type="nucleotide sequence ID" value="NZ_BAABJL010000002.1"/>
</dbReference>
<reference evidence="2" key="1">
    <citation type="submission" date="2020-10" db="EMBL/GenBank/DDBJ databases">
        <title>Sequencing the genomes of 1000 actinobacteria strains.</title>
        <authorList>
            <person name="Klenk H.-P."/>
        </authorList>
    </citation>
    <scope>NUCLEOTIDE SEQUENCE</scope>
    <source>
        <strain evidence="2">DSM 45354</strain>
    </source>
</reference>
<dbReference type="InterPro" id="IPR045598">
    <property type="entry name" value="DUF6457"/>
</dbReference>
<accession>A0A927MTA5</accession>
<name>A0A927MTA5_9ACTN</name>
<evidence type="ECO:0000313" key="2">
    <source>
        <dbReference type="EMBL" id="MBE1604868.1"/>
    </source>
</evidence>
<protein>
    <recommendedName>
        <fullName evidence="1">DUF6457 domain-containing protein</fullName>
    </recommendedName>
</protein>
<gene>
    <name evidence="2" type="ORF">HEB94_001716</name>
</gene>
<dbReference type="Proteomes" id="UP000638648">
    <property type="component" value="Unassembled WGS sequence"/>
</dbReference>
<keyword evidence="3" id="KW-1185">Reference proteome</keyword>
<comment type="caution">
    <text evidence="2">The sequence shown here is derived from an EMBL/GenBank/DDBJ whole genome shotgun (WGS) entry which is preliminary data.</text>
</comment>
<dbReference type="EMBL" id="JADBEM010000001">
    <property type="protein sequence ID" value="MBE1604868.1"/>
    <property type="molecule type" value="Genomic_DNA"/>
</dbReference>
<organism evidence="2 3">
    <name type="scientific">Actinopolymorpha pittospori</name>
    <dbReference type="NCBI Taxonomy" id="648752"/>
    <lineage>
        <taxon>Bacteria</taxon>
        <taxon>Bacillati</taxon>
        <taxon>Actinomycetota</taxon>
        <taxon>Actinomycetes</taxon>
        <taxon>Propionibacteriales</taxon>
        <taxon>Actinopolymorphaceae</taxon>
        <taxon>Actinopolymorpha</taxon>
    </lineage>
</organism>
<evidence type="ECO:0000313" key="3">
    <source>
        <dbReference type="Proteomes" id="UP000638648"/>
    </source>
</evidence>
<evidence type="ECO:0000259" key="1">
    <source>
        <dbReference type="Pfam" id="PF20058"/>
    </source>
</evidence>